<reference evidence="9 10" key="1">
    <citation type="submission" date="2017-02" db="EMBL/GenBank/DDBJ databases">
        <authorList>
            <person name="Peterson S.W."/>
        </authorList>
    </citation>
    <scope>NUCLEOTIDE SEQUENCE [LARGE SCALE GENOMIC DNA]</scope>
    <source>
        <strain evidence="9 10">2B3F</strain>
    </source>
</reference>
<dbReference type="RefSeq" id="WP_087133624.1">
    <property type="nucleotide sequence ID" value="NZ_FUKP01000019.1"/>
</dbReference>
<dbReference type="InterPro" id="IPR026022">
    <property type="entry name" value="PhoU_dom"/>
</dbReference>
<dbReference type="PIRSF" id="PIRSF003107">
    <property type="entry name" value="PhoU"/>
    <property type="match status" value="1"/>
</dbReference>
<dbReference type="GO" id="GO:0006817">
    <property type="term" value="P:phosphate ion transport"/>
    <property type="evidence" value="ECO:0007669"/>
    <property type="project" value="UniProtKB-KW"/>
</dbReference>
<dbReference type="InterPro" id="IPR038078">
    <property type="entry name" value="PhoU-like_sf"/>
</dbReference>
<evidence type="ECO:0000256" key="7">
    <source>
        <dbReference type="PIRNR" id="PIRNR003107"/>
    </source>
</evidence>
<gene>
    <name evidence="9" type="ORF">FM125_03265</name>
</gene>
<keyword evidence="6 7" id="KW-0592">Phosphate transport</keyword>
<proteinExistence type="inferred from homology"/>
<feature type="domain" description="PhoU" evidence="8">
    <location>
        <begin position="20"/>
        <end position="103"/>
    </location>
</feature>
<dbReference type="GO" id="GO:0045936">
    <property type="term" value="P:negative regulation of phosphate metabolic process"/>
    <property type="evidence" value="ECO:0007669"/>
    <property type="project" value="InterPro"/>
</dbReference>
<dbReference type="PANTHER" id="PTHR42930:SF3">
    <property type="entry name" value="PHOSPHATE-SPECIFIC TRANSPORT SYSTEM ACCESSORY PROTEIN PHOU"/>
    <property type="match status" value="1"/>
</dbReference>
<feature type="domain" description="PhoU" evidence="8">
    <location>
        <begin position="123"/>
        <end position="201"/>
    </location>
</feature>
<dbReference type="InterPro" id="IPR028366">
    <property type="entry name" value="PhoU"/>
</dbReference>
<protein>
    <recommendedName>
        <fullName evidence="7">Phosphate-specific transport system accessory protein PhoU</fullName>
    </recommendedName>
</protein>
<keyword evidence="4 7" id="KW-0813">Transport</keyword>
<evidence type="ECO:0000313" key="9">
    <source>
        <dbReference type="EMBL" id="SJN20782.1"/>
    </source>
</evidence>
<dbReference type="Proteomes" id="UP000196230">
    <property type="component" value="Unassembled WGS sequence"/>
</dbReference>
<name>A0A1R4ILJ5_9MICC</name>
<dbReference type="AlphaFoldDB" id="A0A1R4ILJ5"/>
<comment type="similarity">
    <text evidence="2 7">Belongs to the PhoU family.</text>
</comment>
<evidence type="ECO:0000256" key="6">
    <source>
        <dbReference type="ARBA" id="ARBA00022592"/>
    </source>
</evidence>
<dbReference type="EMBL" id="FUKP01000019">
    <property type="protein sequence ID" value="SJN20782.1"/>
    <property type="molecule type" value="Genomic_DNA"/>
</dbReference>
<dbReference type="PANTHER" id="PTHR42930">
    <property type="entry name" value="PHOSPHATE-SPECIFIC TRANSPORT SYSTEM ACCESSORY PROTEIN PHOU"/>
    <property type="match status" value="1"/>
</dbReference>
<dbReference type="GO" id="GO:0030643">
    <property type="term" value="P:intracellular phosphate ion homeostasis"/>
    <property type="evidence" value="ECO:0007669"/>
    <property type="project" value="InterPro"/>
</dbReference>
<comment type="function">
    <text evidence="7">Plays a role in the regulation of phosphate uptake.</text>
</comment>
<dbReference type="NCBIfam" id="TIGR02135">
    <property type="entry name" value="phoU_full"/>
    <property type="match status" value="1"/>
</dbReference>
<evidence type="ECO:0000256" key="5">
    <source>
        <dbReference type="ARBA" id="ARBA00022490"/>
    </source>
</evidence>
<dbReference type="Gene3D" id="1.20.58.220">
    <property type="entry name" value="Phosphate transport system protein phou homolog 2, domain 2"/>
    <property type="match status" value="1"/>
</dbReference>
<dbReference type="FunFam" id="1.20.58.220:FF:000004">
    <property type="entry name" value="Phosphate-specific transport system accessory protein PhoU"/>
    <property type="match status" value="1"/>
</dbReference>
<evidence type="ECO:0000313" key="10">
    <source>
        <dbReference type="Proteomes" id="UP000196230"/>
    </source>
</evidence>
<evidence type="ECO:0000259" key="8">
    <source>
        <dbReference type="Pfam" id="PF01895"/>
    </source>
</evidence>
<keyword evidence="5 7" id="KW-0963">Cytoplasm</keyword>
<dbReference type="SUPFAM" id="SSF109755">
    <property type="entry name" value="PhoU-like"/>
    <property type="match status" value="1"/>
</dbReference>
<sequence>MRELFRANLSRLGKDLTTTAELVHRAADDARAALETADVHRAEQVISEDARIDRLQEQLDEQAIQLLALHAPVASDLRTVVATLRMSTSLERMGDLARHIAQLTRLRYPELVIPESIRPTFHAMADATVDAAAQVVLLLETQDLGHADSLSELNETVNEHHVSVFRAIGAPSWTESAATTTDVTLASRYLERFTDHAVSVAGKMRYLVTGQMPTHQSA</sequence>
<evidence type="ECO:0000256" key="4">
    <source>
        <dbReference type="ARBA" id="ARBA00022448"/>
    </source>
</evidence>
<evidence type="ECO:0000256" key="1">
    <source>
        <dbReference type="ARBA" id="ARBA00004496"/>
    </source>
</evidence>
<evidence type="ECO:0000256" key="2">
    <source>
        <dbReference type="ARBA" id="ARBA00008107"/>
    </source>
</evidence>
<organism evidence="9 10">
    <name type="scientific">Micrococcus lylae</name>
    <dbReference type="NCBI Taxonomy" id="1273"/>
    <lineage>
        <taxon>Bacteria</taxon>
        <taxon>Bacillati</taxon>
        <taxon>Actinomycetota</taxon>
        <taxon>Actinomycetes</taxon>
        <taxon>Micrococcales</taxon>
        <taxon>Micrococcaceae</taxon>
        <taxon>Micrococcus</taxon>
    </lineage>
</organism>
<comment type="subunit">
    <text evidence="3 7">Homodimer.</text>
</comment>
<evidence type="ECO:0000256" key="3">
    <source>
        <dbReference type="ARBA" id="ARBA00011738"/>
    </source>
</evidence>
<dbReference type="Pfam" id="PF01895">
    <property type="entry name" value="PhoU"/>
    <property type="match status" value="2"/>
</dbReference>
<accession>A0A1R4ILJ5</accession>
<dbReference type="GO" id="GO:0005737">
    <property type="term" value="C:cytoplasm"/>
    <property type="evidence" value="ECO:0007669"/>
    <property type="project" value="UniProtKB-SubCell"/>
</dbReference>
<comment type="subcellular location">
    <subcellularLocation>
        <location evidence="1 7">Cytoplasm</location>
    </subcellularLocation>
</comment>